<dbReference type="Pfam" id="PF00550">
    <property type="entry name" value="PP-binding"/>
    <property type="match status" value="1"/>
</dbReference>
<keyword evidence="9" id="KW-1185">Reference proteome</keyword>
<keyword evidence="4" id="KW-0408">Iron</keyword>
<dbReference type="GO" id="GO:0043041">
    <property type="term" value="P:amino acid activation for nonribosomal peptide biosynthetic process"/>
    <property type="evidence" value="ECO:0007669"/>
    <property type="project" value="TreeGrafter"/>
</dbReference>
<comment type="caution">
    <text evidence="8">The sequence shown here is derived from an EMBL/GenBank/DDBJ whole genome shotgun (WGS) entry which is preliminary data.</text>
</comment>
<proteinExistence type="predicted"/>
<dbReference type="PRINTS" id="PR00463">
    <property type="entry name" value="EP450I"/>
</dbReference>
<dbReference type="InterPro" id="IPR009081">
    <property type="entry name" value="PP-bd_ACP"/>
</dbReference>
<feature type="compositionally biased region" description="Polar residues" evidence="5">
    <location>
        <begin position="532"/>
        <end position="575"/>
    </location>
</feature>
<dbReference type="GO" id="GO:0016705">
    <property type="term" value="F:oxidoreductase activity, acting on paired donors, with incorporation or reduction of molecular oxygen"/>
    <property type="evidence" value="ECO:0007669"/>
    <property type="project" value="InterPro"/>
</dbReference>
<dbReference type="SUPFAM" id="SSF47336">
    <property type="entry name" value="ACP-like"/>
    <property type="match status" value="1"/>
</dbReference>
<accession>A0A439CVY7</accession>
<feature type="transmembrane region" description="Helical" evidence="6">
    <location>
        <begin position="25"/>
        <end position="47"/>
    </location>
</feature>
<keyword evidence="6" id="KW-0812">Transmembrane</keyword>
<evidence type="ECO:0000256" key="2">
    <source>
        <dbReference type="ARBA" id="ARBA00022553"/>
    </source>
</evidence>
<protein>
    <recommendedName>
        <fullName evidence="7">Carrier domain-containing protein</fullName>
    </recommendedName>
</protein>
<dbReference type="Gene3D" id="1.10.630.10">
    <property type="entry name" value="Cytochrome P450"/>
    <property type="match status" value="1"/>
</dbReference>
<dbReference type="InterPro" id="IPR023213">
    <property type="entry name" value="CAT-like_dom_sf"/>
</dbReference>
<dbReference type="InterPro" id="IPR001242">
    <property type="entry name" value="Condensation_dom"/>
</dbReference>
<dbReference type="CDD" id="cd05930">
    <property type="entry name" value="A_NRPS"/>
    <property type="match status" value="1"/>
</dbReference>
<dbReference type="Pfam" id="PF07993">
    <property type="entry name" value="NAD_binding_4"/>
    <property type="match status" value="1"/>
</dbReference>
<keyword evidence="6" id="KW-0472">Membrane</keyword>
<dbReference type="Pfam" id="PF00067">
    <property type="entry name" value="p450"/>
    <property type="match status" value="1"/>
</dbReference>
<dbReference type="EMBL" id="RYZI01000348">
    <property type="protein sequence ID" value="RWA06310.1"/>
    <property type="molecule type" value="Genomic_DNA"/>
</dbReference>
<organism evidence="8 9">
    <name type="scientific">Xylaria grammica</name>
    <dbReference type="NCBI Taxonomy" id="363999"/>
    <lineage>
        <taxon>Eukaryota</taxon>
        <taxon>Fungi</taxon>
        <taxon>Dikarya</taxon>
        <taxon>Ascomycota</taxon>
        <taxon>Pezizomycotina</taxon>
        <taxon>Sordariomycetes</taxon>
        <taxon>Xylariomycetidae</taxon>
        <taxon>Xylariales</taxon>
        <taxon>Xylariaceae</taxon>
        <taxon>Xylaria</taxon>
    </lineage>
</organism>
<dbReference type="InterPro" id="IPR036736">
    <property type="entry name" value="ACP-like_sf"/>
</dbReference>
<dbReference type="GO" id="GO:0004497">
    <property type="term" value="F:monooxygenase activity"/>
    <property type="evidence" value="ECO:0007669"/>
    <property type="project" value="InterPro"/>
</dbReference>
<dbReference type="InterPro" id="IPR002401">
    <property type="entry name" value="Cyt_P450_E_grp-I"/>
</dbReference>
<dbReference type="GO" id="GO:0047527">
    <property type="term" value="F:2,3-dihydroxybenzoate-serine ligase activity"/>
    <property type="evidence" value="ECO:0007669"/>
    <property type="project" value="TreeGrafter"/>
</dbReference>
<dbReference type="GO" id="GO:0031177">
    <property type="term" value="F:phosphopantetheine binding"/>
    <property type="evidence" value="ECO:0007669"/>
    <property type="project" value="InterPro"/>
</dbReference>
<evidence type="ECO:0000259" key="7">
    <source>
        <dbReference type="PROSITE" id="PS50075"/>
    </source>
</evidence>
<dbReference type="InterPro" id="IPR000873">
    <property type="entry name" value="AMP-dep_synth/lig_dom"/>
</dbReference>
<evidence type="ECO:0000256" key="6">
    <source>
        <dbReference type="SAM" id="Phobius"/>
    </source>
</evidence>
<comment type="cofactor">
    <cofactor evidence="4">
        <name>heme</name>
        <dbReference type="ChEBI" id="CHEBI:30413"/>
    </cofactor>
</comment>
<evidence type="ECO:0000256" key="5">
    <source>
        <dbReference type="SAM" id="MobiDB-lite"/>
    </source>
</evidence>
<dbReference type="GO" id="GO:0005829">
    <property type="term" value="C:cytosol"/>
    <property type="evidence" value="ECO:0007669"/>
    <property type="project" value="TreeGrafter"/>
</dbReference>
<keyword evidence="6" id="KW-1133">Transmembrane helix</keyword>
<feature type="region of interest" description="Disordered" evidence="5">
    <location>
        <begin position="532"/>
        <end position="580"/>
    </location>
</feature>
<keyword evidence="1" id="KW-0596">Phosphopantetheine</keyword>
<dbReference type="PROSITE" id="PS50075">
    <property type="entry name" value="CARRIER"/>
    <property type="match status" value="1"/>
</dbReference>
<dbReference type="SUPFAM" id="SSF56801">
    <property type="entry name" value="Acetyl-CoA synthetase-like"/>
    <property type="match status" value="1"/>
</dbReference>
<sequence>MPSLAHSDTLTTASSIITSITLQEWVLLVSGILVIRAILISIYNVFFHPLAKYPGPRLASISDVWVAYHYSSGKWPWVVELAMKQYDIHSAKRDLKDTFIKTPLMDGLGDEDDGILWERNPEKHRAVSKMMSPAFSGNSLRAKIPTLNKHIDLMISQMREHGQQSAGLDVSVWFTWLAMDSATDLACGWELHNLRGQTFPFGAASVSWEYAELLNPGLSYLTEQLLTPENYSELRDMKNHAFLEGMDAASMLAIILSTTKISPILTPAVMLLTPWRLMRSLPQMLKSLRARVVERIEKRNNLKHSDFFEQLLPPAKESPRTSKQIRHMLTVIGQLIIGGYDTTSVTTYMLFYFGLRNPEVLEGLKREIRGSFSRYEDINADSLRNLPWLNACMQETLRVVTVATHHSLPRISPGAMVDATYVPKDVICRTSLFTYNRSERFFHDPSSFRPERWLSPDHPKYDPVFVNDNHRGYMPFILGPRQCPGREVAKITFRLVVAKLFWSFDIEQVSKQLEFDRDFRVYKEFKEITTQPSNSALHSTTSEDSGRISSATMSIQSQTPVSSDESPSPASTKPTSFLEDLPDHPVELLFGEETARSAGNEKQPSVPQAATLTDGVTKSIVGGPTRILHNNFSTESPSQPEVSKQLIQTFTVIDEKVLELSFSQSLLYFSAAFADNPTHLNLTSAFRVIGDLDIKTMKTAVLALGKERESLRTRFFVENSRPMQGVMESSPLHLEHYIAQHESDLATYTDDIHNYVYDRERGHTIRLAVVSMPGGRNFVIMGTHHLAMDGQSALPFMKGLLEHYTRTNQGIPSIQYSDISEKQHANFRLGRLEDELTYWKRELSDLSPALPIMRTSLMISRPLLQGYRNRHVDVKIGLETKKIIQALCRRCRVTPFHFFLAVYRDMMESIGTFVNVLPLVFRTNSQLRFDAILQETRLKAHAALKHSRLPFYLLLRELGIARSATTTPIFQAFIDYRLVGETMSWGEFRFELLSFQRSVMAYDVALDIFDNAGADYGLTFIVRDDLYSQADVERLADSYVCLVNALAREPQMITREAQIFEESKIQNALDLGRVLQEPTTNWVSTILAIWRLGGTYPPLSIGTPWARLAAMAKDAQPQVVLVDEHTRENIPKLELKDARVINVSSGSSGTPKGIVLTHRGIQSWLQPCGLLYNMKAGSEVILQQSSQGFDMSLMQIFTALCFGGSVCLLPRRFSGDARAISETITRHNITHTYGTPSEYLSWLRYGDSQALKQSCWKTALVGGELLTSSVLKGFAALDKDDLRLHHMYGTTESTFCATVIELDYIKTSEEDTGMTASQVSYSAGFALPNYNVYILDGEHQQPLPVGLQGEIYIGGGGVAQGYLNNPSLTTKTFVPDPFATADDHARGWNMMQRTGDLGRWSQTEHGAIIIEGRVHGDTMVKLRGLRVDLRDIETAMLRTSASLLADVVVSVRQTTPGLPEFLAAHIVFRSDLLPKKDEHNSHIQQIRAKLELPTSMKPAFIVVLDSLPRTASGKLDRRAINALPLLDEHINHNEIIRTASEERLKTVWEDVLCGVNTLSINPETDFFHIGGTSLVLLDLRDKIMAEFDVELSLVDMFETSTLSTMAGRIDGRTREPELIDWDKETKLPPSVCGRDISSLQPIPKSLARVIVVTGATGYLGKALLQVLENDPTIKEIHCLAVRNATSRADLKPFTKATAHEGDLSQVRLGLSQALIDDLFGRADIVIHNGADTSYLKTYQSMRQSNYQTTRDLVDWCMPRMVPFHYISTAGIGCYAPGSPLREASMRSTPPPLVGDSTGYTACKWASEVFLENLVKRHPDWPICVHRPTLISRDDIPQLDAVHNILGFARKLGAVASAQGVARGVMNVVTLEAVIAGIMKCVLSHSHGDAGRVHFVNHAGSLELPLSNMRKWVLERTAGGDVRFADVELAEIPLEEWVRRAVEHGMHPTMGVLLTTFARHGEVEFPVVVAEEAGD</sequence>
<dbReference type="GO" id="GO:0005506">
    <property type="term" value="F:iron ion binding"/>
    <property type="evidence" value="ECO:0007669"/>
    <property type="project" value="InterPro"/>
</dbReference>
<dbReference type="GO" id="GO:0009239">
    <property type="term" value="P:enterobactin biosynthetic process"/>
    <property type="evidence" value="ECO:0007669"/>
    <property type="project" value="TreeGrafter"/>
</dbReference>
<keyword evidence="2" id="KW-0597">Phosphoprotein</keyword>
<dbReference type="Gene3D" id="1.10.1200.10">
    <property type="entry name" value="ACP-like"/>
    <property type="match status" value="1"/>
</dbReference>
<feature type="domain" description="Carrier" evidence="7">
    <location>
        <begin position="1538"/>
        <end position="1613"/>
    </location>
</feature>
<keyword evidence="4" id="KW-0349">Heme</keyword>
<dbReference type="PANTHER" id="PTHR45527">
    <property type="entry name" value="NONRIBOSOMAL PEPTIDE SYNTHETASE"/>
    <property type="match status" value="1"/>
</dbReference>
<name>A0A439CVY7_9PEZI</name>
<dbReference type="CDD" id="cd19532">
    <property type="entry name" value="C_PKS-NRPS"/>
    <property type="match status" value="1"/>
</dbReference>
<dbReference type="STRING" id="363999.A0A439CVY7"/>
<dbReference type="Pfam" id="PF00668">
    <property type="entry name" value="Condensation"/>
    <property type="match status" value="1"/>
</dbReference>
<dbReference type="GO" id="GO:0009366">
    <property type="term" value="C:enterobactin synthetase complex"/>
    <property type="evidence" value="ECO:0007669"/>
    <property type="project" value="TreeGrafter"/>
</dbReference>
<dbReference type="Gene3D" id="3.40.50.720">
    <property type="entry name" value="NAD(P)-binding Rossmann-like Domain"/>
    <property type="match status" value="1"/>
</dbReference>
<dbReference type="Gene3D" id="3.30.559.30">
    <property type="entry name" value="Nonribosomal peptide synthetase, condensation domain"/>
    <property type="match status" value="2"/>
</dbReference>
<dbReference type="PANTHER" id="PTHR45527:SF1">
    <property type="entry name" value="FATTY ACID SYNTHASE"/>
    <property type="match status" value="1"/>
</dbReference>
<dbReference type="SUPFAM" id="SSF52777">
    <property type="entry name" value="CoA-dependent acyltransferases"/>
    <property type="match status" value="2"/>
</dbReference>
<keyword evidence="3" id="KW-0436">Ligase</keyword>
<dbReference type="Gene3D" id="3.30.559.10">
    <property type="entry name" value="Chloramphenicol acetyltransferase-like domain"/>
    <property type="match status" value="1"/>
</dbReference>
<dbReference type="InterPro" id="IPR001128">
    <property type="entry name" value="Cyt_P450"/>
</dbReference>
<dbReference type="InterPro" id="IPR020806">
    <property type="entry name" value="PKS_PP-bd"/>
</dbReference>
<evidence type="ECO:0000256" key="3">
    <source>
        <dbReference type="ARBA" id="ARBA00022598"/>
    </source>
</evidence>
<keyword evidence="4" id="KW-0479">Metal-binding</keyword>
<dbReference type="SMART" id="SM00823">
    <property type="entry name" value="PKS_PP"/>
    <property type="match status" value="1"/>
</dbReference>
<dbReference type="SUPFAM" id="SSF48264">
    <property type="entry name" value="Cytochrome P450"/>
    <property type="match status" value="1"/>
</dbReference>
<dbReference type="Gene3D" id="3.40.50.12780">
    <property type="entry name" value="N-terminal domain of ligase-like"/>
    <property type="match status" value="1"/>
</dbReference>
<dbReference type="InterPro" id="IPR042099">
    <property type="entry name" value="ANL_N_sf"/>
</dbReference>
<evidence type="ECO:0000256" key="4">
    <source>
        <dbReference type="PIRSR" id="PIRSR602401-1"/>
    </source>
</evidence>
<dbReference type="InterPro" id="IPR045851">
    <property type="entry name" value="AMP-bd_C_sf"/>
</dbReference>
<dbReference type="Pfam" id="PF00501">
    <property type="entry name" value="AMP-binding"/>
    <property type="match status" value="1"/>
</dbReference>
<dbReference type="Proteomes" id="UP000286045">
    <property type="component" value="Unassembled WGS sequence"/>
</dbReference>
<feature type="binding site" description="axial binding residue" evidence="4">
    <location>
        <position position="483"/>
    </location>
    <ligand>
        <name>heme</name>
        <dbReference type="ChEBI" id="CHEBI:30413"/>
    </ligand>
    <ligandPart>
        <name>Fe</name>
        <dbReference type="ChEBI" id="CHEBI:18248"/>
    </ligandPart>
</feature>
<evidence type="ECO:0000313" key="8">
    <source>
        <dbReference type="EMBL" id="RWA06310.1"/>
    </source>
</evidence>
<dbReference type="InterPro" id="IPR013120">
    <property type="entry name" value="FAR_NAD-bd"/>
</dbReference>
<dbReference type="InterPro" id="IPR036396">
    <property type="entry name" value="Cyt_P450_sf"/>
</dbReference>
<dbReference type="Gene3D" id="3.30.300.30">
    <property type="match status" value="1"/>
</dbReference>
<dbReference type="InterPro" id="IPR036291">
    <property type="entry name" value="NAD(P)-bd_dom_sf"/>
</dbReference>
<evidence type="ECO:0000256" key="1">
    <source>
        <dbReference type="ARBA" id="ARBA00022450"/>
    </source>
</evidence>
<reference evidence="8 9" key="1">
    <citation type="submission" date="2018-12" db="EMBL/GenBank/DDBJ databases">
        <title>Draft genome sequence of Xylaria grammica IHI A82.</title>
        <authorList>
            <person name="Buettner E."/>
            <person name="Kellner H."/>
        </authorList>
    </citation>
    <scope>NUCLEOTIDE SEQUENCE [LARGE SCALE GENOMIC DNA]</scope>
    <source>
        <strain evidence="8 9">IHI A82</strain>
    </source>
</reference>
<dbReference type="SUPFAM" id="SSF51735">
    <property type="entry name" value="NAD(P)-binding Rossmann-fold domains"/>
    <property type="match status" value="1"/>
</dbReference>
<dbReference type="GO" id="GO:0020037">
    <property type="term" value="F:heme binding"/>
    <property type="evidence" value="ECO:0007669"/>
    <property type="project" value="InterPro"/>
</dbReference>
<gene>
    <name evidence="8" type="ORF">EKO27_g8805</name>
</gene>
<evidence type="ECO:0000313" key="9">
    <source>
        <dbReference type="Proteomes" id="UP000286045"/>
    </source>
</evidence>